<name>A0ABY5R8N3_9MOLU</name>
<dbReference type="NCBIfam" id="NF045963">
    <property type="entry name" value="MAG3240_fam"/>
    <property type="match status" value="1"/>
</dbReference>
<keyword evidence="2" id="KW-1185">Reference proteome</keyword>
<organism evidence="1 2">
    <name type="scientific">Mycoplasma iguanae</name>
    <dbReference type="NCBI Taxonomy" id="292461"/>
    <lineage>
        <taxon>Bacteria</taxon>
        <taxon>Bacillati</taxon>
        <taxon>Mycoplasmatota</taxon>
        <taxon>Mollicutes</taxon>
        <taxon>Mycoplasmataceae</taxon>
        <taxon>Mycoplasma</taxon>
    </lineage>
</organism>
<evidence type="ECO:0000313" key="2">
    <source>
        <dbReference type="Proteomes" id="UP001059252"/>
    </source>
</evidence>
<accession>A0ABY5R8N3</accession>
<evidence type="ECO:0000313" key="1">
    <source>
        <dbReference type="EMBL" id="UVD81527.1"/>
    </source>
</evidence>
<dbReference type="RefSeq" id="WP_258210701.1">
    <property type="nucleotide sequence ID" value="NZ_CP102734.1"/>
</dbReference>
<gene>
    <name evidence="1" type="ORF">NV226_02215</name>
</gene>
<dbReference type="Proteomes" id="UP001059252">
    <property type="component" value="Chromosome"/>
</dbReference>
<reference evidence="1" key="1">
    <citation type="submission" date="2022-08" db="EMBL/GenBank/DDBJ databases">
        <title>Complete genome of Mycoplasma iguanae type strain 2327.</title>
        <authorList>
            <person name="Spergser J."/>
        </authorList>
    </citation>
    <scope>NUCLEOTIDE SEQUENCE</scope>
    <source>
        <strain evidence="1">2327</strain>
    </source>
</reference>
<sequence>MTKKQIIWSSVGLIAAAATGVGIALIKPIIIHSSNNSFIKNIQFNKKLTLNERDFLLKNFNYLQLVDIHNAFDILVDQNDQPLGLITNQKNHLFWANAQNISHLLPKTEKFFAFVEQKGDNQTKNVIKTNYWHILDYTKWSKPLNSENVDNFDGYVGDILQNYNFESGYQDAVDNFQILFWKMINEVESRNANKTNIFQLKNKLFPNLMSPKSDVRASAWIKNTEQIKLWEQLFLIYLHQFNIEVDQVNFKINPEVFHFKNISGDYLKMELEFINGTTKTKIADPIIIGPFKSYTNIQPSDADFYLKLDREVETDKKLFNEYVTNPILRLKPDNFFGLIRYDSFSANSTTFQNYTAKAFVKFFNQWKDLFEIIVPQHRKNIDFSYKLTNAKVVDYIKTFQIVEFEVEVIKVDKTREVFSWFSIDLDKNHRHLLRGYQKGPLHAKFFNVDTFWDASTLEKQYHNSIPSGMEADSLFEGNKPIIINILEYIDQQIANKANIWAEANYKSNFEAKNLTTDSVPYKVFKTLLEKELLGLFLNNKAITWNNDFSEWNETFFSGLDHIDVTIINNLEIPGTVFLKLNLLDKDNNSLLSVQNQEKIFAWNFFKGSMQRYNAANPAEDSFLLLKKS</sequence>
<proteinExistence type="predicted"/>
<protein>
    <submittedName>
        <fullName evidence="1">Uncharacterized protein</fullName>
    </submittedName>
</protein>
<dbReference type="EMBL" id="CP102734">
    <property type="protein sequence ID" value="UVD81527.1"/>
    <property type="molecule type" value="Genomic_DNA"/>
</dbReference>